<sequence length="125" mass="14268">MEIPENASVVSTHQRSPNPFEKESFARYRDWSESLVNFMAEQAKNPHLLSWQQLITSEKALENACCCAIILASSIEYEYSSQSCKLRQIAAQLKAITTDELNTWLQSGWLDVTGLENSWHALLEF</sequence>
<accession>A0A2T1C3E5</accession>
<evidence type="ECO:0000313" key="1">
    <source>
        <dbReference type="EMBL" id="PSB02795.1"/>
    </source>
</evidence>
<reference evidence="1 2" key="2">
    <citation type="submission" date="2018-03" db="EMBL/GenBank/DDBJ databases">
        <title>The ancient ancestry and fast evolution of plastids.</title>
        <authorList>
            <person name="Moore K.R."/>
            <person name="Magnabosco C."/>
            <person name="Momper L."/>
            <person name="Gold D.A."/>
            <person name="Bosak T."/>
            <person name="Fournier G.P."/>
        </authorList>
    </citation>
    <scope>NUCLEOTIDE SEQUENCE [LARGE SCALE GENOMIC DNA]</scope>
    <source>
        <strain evidence="1 2">CCAP 1448/3</strain>
    </source>
</reference>
<reference evidence="1 2" key="1">
    <citation type="submission" date="2018-02" db="EMBL/GenBank/DDBJ databases">
        <authorList>
            <person name="Cohen D.B."/>
            <person name="Kent A.D."/>
        </authorList>
    </citation>
    <scope>NUCLEOTIDE SEQUENCE [LARGE SCALE GENOMIC DNA]</scope>
    <source>
        <strain evidence="1 2">CCAP 1448/3</strain>
    </source>
</reference>
<dbReference type="Proteomes" id="UP000238762">
    <property type="component" value="Unassembled WGS sequence"/>
</dbReference>
<gene>
    <name evidence="1" type="ORF">C7B64_11625</name>
</gene>
<proteinExistence type="predicted"/>
<comment type="caution">
    <text evidence="1">The sequence shown here is derived from an EMBL/GenBank/DDBJ whole genome shotgun (WGS) entry which is preliminary data.</text>
</comment>
<protein>
    <submittedName>
        <fullName evidence="1">Uncharacterized protein</fullName>
    </submittedName>
</protein>
<dbReference type="RefSeq" id="WP_106288821.1">
    <property type="nucleotide sequence ID" value="NZ_CAWNTC010000039.1"/>
</dbReference>
<dbReference type="AlphaFoldDB" id="A0A2T1C3E5"/>
<evidence type="ECO:0000313" key="2">
    <source>
        <dbReference type="Proteomes" id="UP000238762"/>
    </source>
</evidence>
<dbReference type="OrthoDB" id="9906434at2"/>
<name>A0A2T1C3E5_9CYAN</name>
<dbReference type="EMBL" id="PVWJ01000049">
    <property type="protein sequence ID" value="PSB02795.1"/>
    <property type="molecule type" value="Genomic_DNA"/>
</dbReference>
<organism evidence="1 2">
    <name type="scientific">Merismopedia glauca CCAP 1448/3</name>
    <dbReference type="NCBI Taxonomy" id="1296344"/>
    <lineage>
        <taxon>Bacteria</taxon>
        <taxon>Bacillati</taxon>
        <taxon>Cyanobacteriota</taxon>
        <taxon>Cyanophyceae</taxon>
        <taxon>Synechococcales</taxon>
        <taxon>Merismopediaceae</taxon>
        <taxon>Merismopedia</taxon>
    </lineage>
</organism>
<keyword evidence="2" id="KW-1185">Reference proteome</keyword>